<proteinExistence type="predicted"/>
<evidence type="ECO:0000256" key="1">
    <source>
        <dbReference type="ARBA" id="ARBA00022737"/>
    </source>
</evidence>
<dbReference type="AlphaFoldDB" id="A0A819Z5J0"/>
<dbReference type="SUPFAM" id="SSF56399">
    <property type="entry name" value="ADP-ribosylation"/>
    <property type="match status" value="1"/>
</dbReference>
<name>A0A819Z5J0_9BILA</name>
<reference evidence="5" key="1">
    <citation type="submission" date="2021-02" db="EMBL/GenBank/DDBJ databases">
        <authorList>
            <person name="Nowell W R."/>
        </authorList>
    </citation>
    <scope>NUCLEOTIDE SEQUENCE</scope>
</reference>
<dbReference type="PANTHER" id="PTHR45641:SF19">
    <property type="entry name" value="NEPHROCYSTIN-3"/>
    <property type="match status" value="1"/>
</dbReference>
<sequence length="559" mass="65070">MDGVSNSSGRRRRMVQDYSLLWLDECMEEANKDHENISTRLKTITDNVSVFKQRDVCIDYLTDTQEDIKSFLIVKDTMFQQIMSLINDIPQLNGVYILNDIETPHEEWTKKCDKIKSVHTNIDGLCQGLQLGVKQFNQDSIAMSFITVKEMASADNLNQLEPTFMYTQLFKEILLDMEYGEQAVKDFITYCRQNNSGSPININLFENEYRAQSAIWWYTHPSFIYYMLNYGLRTMNADIIITMGFFLRDVHKQIQQLYEQQVNIYERKSFIVYRGQGLLKSDFEKLQKTEGGLLSFNNFLSTTKDKEVSIGYAHTDLTEPDKVSILFRMSIDPSIKSAPFASINDVSYFKEEDEILFSMHTVFRVNAIKQMDTENQLYQAELQLTADDDQQLRLLTDRIREEAGSSNGSHRLGNLLLQIGQFNQAEKLYKLLLEQTSDKTEKAHYYHQLGYVKIHQGDHQKAIYYYEQGHEILQKSLPLNNHWLGTSYNNIGCVYESMGEYSKALSYYETALEIQRNLLPSNHPRLAGSYINVGNVYNHLEEYSKALSYYEKAHEIYQT</sequence>
<dbReference type="PROSITE" id="PS50293">
    <property type="entry name" value="TPR_REGION"/>
    <property type="match status" value="2"/>
</dbReference>
<dbReference type="SMART" id="SM00028">
    <property type="entry name" value="TPR"/>
    <property type="match status" value="4"/>
</dbReference>
<dbReference type="PANTHER" id="PTHR45641">
    <property type="entry name" value="TETRATRICOPEPTIDE REPEAT PROTEIN (AFU_ORTHOLOGUE AFUA_6G03870)"/>
    <property type="match status" value="1"/>
</dbReference>
<feature type="repeat" description="TPR" evidence="3">
    <location>
        <begin position="485"/>
        <end position="518"/>
    </location>
</feature>
<accession>A0A819Z5J0</accession>
<evidence type="ECO:0000259" key="4">
    <source>
        <dbReference type="Pfam" id="PF03496"/>
    </source>
</evidence>
<keyword evidence="1" id="KW-0677">Repeat</keyword>
<organism evidence="5 6">
    <name type="scientific">Adineta steineri</name>
    <dbReference type="NCBI Taxonomy" id="433720"/>
    <lineage>
        <taxon>Eukaryota</taxon>
        <taxon>Metazoa</taxon>
        <taxon>Spiralia</taxon>
        <taxon>Gnathifera</taxon>
        <taxon>Rotifera</taxon>
        <taxon>Eurotatoria</taxon>
        <taxon>Bdelloidea</taxon>
        <taxon>Adinetida</taxon>
        <taxon>Adinetidae</taxon>
        <taxon>Adineta</taxon>
    </lineage>
</organism>
<dbReference type="InterPro" id="IPR019734">
    <property type="entry name" value="TPR_rpt"/>
</dbReference>
<gene>
    <name evidence="5" type="ORF">OXD698_LOCUS38752</name>
</gene>
<evidence type="ECO:0000256" key="2">
    <source>
        <dbReference type="ARBA" id="ARBA00022803"/>
    </source>
</evidence>
<dbReference type="Pfam" id="PF03496">
    <property type="entry name" value="ADPrib_exo_Tox"/>
    <property type="match status" value="1"/>
</dbReference>
<dbReference type="EMBL" id="CAJOAZ010007480">
    <property type="protein sequence ID" value="CAF4163606.1"/>
    <property type="molecule type" value="Genomic_DNA"/>
</dbReference>
<dbReference type="Pfam" id="PF13424">
    <property type="entry name" value="TPR_12"/>
    <property type="match status" value="2"/>
</dbReference>
<dbReference type="PROSITE" id="PS51996">
    <property type="entry name" value="TR_MART"/>
    <property type="match status" value="1"/>
</dbReference>
<evidence type="ECO:0000313" key="6">
    <source>
        <dbReference type="Proteomes" id="UP000663844"/>
    </source>
</evidence>
<dbReference type="InterPro" id="IPR011990">
    <property type="entry name" value="TPR-like_helical_dom_sf"/>
</dbReference>
<comment type="caution">
    <text evidence="5">The sequence shown here is derived from an EMBL/GenBank/DDBJ whole genome shotgun (WGS) entry which is preliminary data.</text>
</comment>
<feature type="domain" description="ADP ribosyltransferase" evidence="4">
    <location>
        <begin position="214"/>
        <end position="383"/>
    </location>
</feature>
<keyword evidence="2 3" id="KW-0802">TPR repeat</keyword>
<evidence type="ECO:0000313" key="5">
    <source>
        <dbReference type="EMBL" id="CAF4163606.1"/>
    </source>
</evidence>
<dbReference type="SUPFAM" id="SSF48452">
    <property type="entry name" value="TPR-like"/>
    <property type="match status" value="1"/>
</dbReference>
<dbReference type="Gene3D" id="3.90.176.10">
    <property type="entry name" value="Toxin ADP-ribosyltransferase, Chain A, domain 1"/>
    <property type="match status" value="1"/>
</dbReference>
<evidence type="ECO:0000256" key="3">
    <source>
        <dbReference type="PROSITE-ProRule" id="PRU00339"/>
    </source>
</evidence>
<dbReference type="InterPro" id="IPR003540">
    <property type="entry name" value="ADP-ribosyltransferase"/>
</dbReference>
<dbReference type="Gene3D" id="1.25.40.10">
    <property type="entry name" value="Tetratricopeptide repeat domain"/>
    <property type="match status" value="2"/>
</dbReference>
<dbReference type="GO" id="GO:0005576">
    <property type="term" value="C:extracellular region"/>
    <property type="evidence" value="ECO:0007669"/>
    <property type="project" value="InterPro"/>
</dbReference>
<feature type="non-terminal residue" evidence="5">
    <location>
        <position position="559"/>
    </location>
</feature>
<dbReference type="PROSITE" id="PS50005">
    <property type="entry name" value="TPR"/>
    <property type="match status" value="2"/>
</dbReference>
<dbReference type="Proteomes" id="UP000663844">
    <property type="component" value="Unassembled WGS sequence"/>
</dbReference>
<protein>
    <recommendedName>
        <fullName evidence="4">ADP ribosyltransferase domain-containing protein</fullName>
    </recommendedName>
</protein>
<feature type="repeat" description="TPR" evidence="3">
    <location>
        <begin position="443"/>
        <end position="476"/>
    </location>
</feature>